<dbReference type="SUPFAM" id="SSF50800">
    <property type="entry name" value="PK beta-barrel domain-like"/>
    <property type="match status" value="1"/>
</dbReference>
<sequence length="233" mass="25835">MTGALKVELVARYPVKGLRGESIEVIELDERGVVGDRRWALRAENGKFGSGKSTRRFLYLPRLLEMSSRVLWGIHTVVELPDGREYATVDPKVHEAVSEIVGTPVTLVEEAEISHLDDSPVHLLTGASLRWMADQVGEAEVDWRRFRPNILVDCAGDDRVEDDWVGRRLEIGTAEVEITGLAVRCAVIGHALDREPNRPDLLAALTDHDLMLGAYAKVIRPGVVGTGDPLRFR</sequence>
<dbReference type="Pfam" id="PF03476">
    <property type="entry name" value="MOSC_N"/>
    <property type="match status" value="1"/>
</dbReference>
<dbReference type="InterPro" id="IPR011037">
    <property type="entry name" value="Pyrv_Knase-like_insert_dom_sf"/>
</dbReference>
<evidence type="ECO:0000313" key="2">
    <source>
        <dbReference type="EMBL" id="MBC6449611.1"/>
    </source>
</evidence>
<dbReference type="InterPro" id="IPR052716">
    <property type="entry name" value="MOSC_domain"/>
</dbReference>
<feature type="domain" description="MOSC" evidence="1">
    <location>
        <begin position="87"/>
        <end position="233"/>
    </location>
</feature>
<dbReference type="PROSITE" id="PS51340">
    <property type="entry name" value="MOSC"/>
    <property type="match status" value="1"/>
</dbReference>
<dbReference type="Proteomes" id="UP000734823">
    <property type="component" value="Unassembled WGS sequence"/>
</dbReference>
<evidence type="ECO:0000313" key="3">
    <source>
        <dbReference type="Proteomes" id="UP000734823"/>
    </source>
</evidence>
<dbReference type="Gene3D" id="2.40.33.20">
    <property type="entry name" value="PK beta-barrel domain-like"/>
    <property type="match status" value="1"/>
</dbReference>
<comment type="caution">
    <text evidence="2">The sequence shown here is derived from an EMBL/GenBank/DDBJ whole genome shotgun (WGS) entry which is preliminary data.</text>
</comment>
<accession>A0ABR7LA71</accession>
<dbReference type="InterPro" id="IPR005303">
    <property type="entry name" value="MOCOS_middle"/>
</dbReference>
<dbReference type="PANTHER" id="PTHR36930">
    <property type="entry name" value="METAL-SULFUR CLUSTER BIOSYNTHESIS PROTEINS YUAD-RELATED"/>
    <property type="match status" value="1"/>
</dbReference>
<dbReference type="SUPFAM" id="SSF141673">
    <property type="entry name" value="MOSC N-terminal domain-like"/>
    <property type="match status" value="1"/>
</dbReference>
<dbReference type="EMBL" id="JABVED010000012">
    <property type="protein sequence ID" value="MBC6449611.1"/>
    <property type="molecule type" value="Genomic_DNA"/>
</dbReference>
<keyword evidence="3" id="KW-1185">Reference proteome</keyword>
<protein>
    <submittedName>
        <fullName evidence="2">MOSC domain-containing protein</fullName>
    </submittedName>
</protein>
<evidence type="ECO:0000259" key="1">
    <source>
        <dbReference type="PROSITE" id="PS51340"/>
    </source>
</evidence>
<reference evidence="2 3" key="1">
    <citation type="submission" date="2020-06" db="EMBL/GenBank/DDBJ databases">
        <title>Actinokineospora xiongansis sp. nov., isolated from soil of Baiyangdian.</title>
        <authorList>
            <person name="Zhang X."/>
        </authorList>
    </citation>
    <scope>NUCLEOTIDE SEQUENCE [LARGE SCALE GENOMIC DNA]</scope>
    <source>
        <strain evidence="2 3">HBU206404</strain>
    </source>
</reference>
<name>A0ABR7LA71_9PSEU</name>
<dbReference type="InterPro" id="IPR005302">
    <property type="entry name" value="MoCF_Sase_C"/>
</dbReference>
<dbReference type="Pfam" id="PF03473">
    <property type="entry name" value="MOSC"/>
    <property type="match status" value="1"/>
</dbReference>
<proteinExistence type="predicted"/>
<dbReference type="PANTHER" id="PTHR36930:SF1">
    <property type="entry name" value="MOSC DOMAIN-CONTAINING PROTEIN"/>
    <property type="match status" value="1"/>
</dbReference>
<gene>
    <name evidence="2" type="ORF">GPZ80_20835</name>
</gene>
<organism evidence="2 3">
    <name type="scientific">Actinokineospora xionganensis</name>
    <dbReference type="NCBI Taxonomy" id="2684470"/>
    <lineage>
        <taxon>Bacteria</taxon>
        <taxon>Bacillati</taxon>
        <taxon>Actinomycetota</taxon>
        <taxon>Actinomycetes</taxon>
        <taxon>Pseudonocardiales</taxon>
        <taxon>Pseudonocardiaceae</taxon>
        <taxon>Actinokineospora</taxon>
    </lineage>
</organism>
<dbReference type="RefSeq" id="WP_187222550.1">
    <property type="nucleotide sequence ID" value="NZ_JABVED010000012.1"/>
</dbReference>